<name>A0A1W1UCF2_PEPAS</name>
<dbReference type="Pfam" id="PF07804">
    <property type="entry name" value="HipA_C"/>
    <property type="match status" value="1"/>
</dbReference>
<dbReference type="Gene3D" id="1.10.1070.20">
    <property type="match status" value="1"/>
</dbReference>
<gene>
    <name evidence="4" type="ORF">SAMN00017477_0092</name>
</gene>
<dbReference type="Proteomes" id="UP000192368">
    <property type="component" value="Unassembled WGS sequence"/>
</dbReference>
<reference evidence="5" key="1">
    <citation type="submission" date="2017-04" db="EMBL/GenBank/DDBJ databases">
        <authorList>
            <person name="Varghese N."/>
            <person name="Submissions S."/>
        </authorList>
    </citation>
    <scope>NUCLEOTIDE SEQUENCE [LARGE SCALE GENOMIC DNA]</scope>
    <source>
        <strain evidence="5">DSM 20463</strain>
    </source>
</reference>
<feature type="domain" description="HipA-like C-terminal" evidence="3">
    <location>
        <begin position="29"/>
        <end position="184"/>
    </location>
</feature>
<sequence length="297" mass="34323">MNIDFTNCTVNPLKIYGGANGSKIGVIYNNKNYMLKFPPIAKNNHLMSYANSSFSEYIACNIIKTLDVPVQETLLGLYNDKIVVACKDLAINNYVIKDFAFLKNTIVDSLENGYGTDLNEILNTIETQNLIDNKVLKEYFWDMFVIDAFLGNFDRHNGNWGFLINDMKQDVKIAPIYDCGSCLYPQLLDEQMKNILLSQAEIDKRIYTFPNSALKENGVKINYYNFLTTTNNTDCIKSLKKIKSRIDLIQINKIIENTPYISKTYKEFICRMLSERKHKILDKAYNLQKNRENSLER</sequence>
<keyword evidence="2" id="KW-0418">Kinase</keyword>
<accession>A0A1W1UCF2</accession>
<evidence type="ECO:0000313" key="5">
    <source>
        <dbReference type="Proteomes" id="UP000192368"/>
    </source>
</evidence>
<dbReference type="Gene3D" id="3.30.200.120">
    <property type="match status" value="1"/>
</dbReference>
<organism evidence="4 5">
    <name type="scientific">Peptoniphilus asaccharolyticus DSM 20463</name>
    <dbReference type="NCBI Taxonomy" id="573058"/>
    <lineage>
        <taxon>Bacteria</taxon>
        <taxon>Bacillati</taxon>
        <taxon>Bacillota</taxon>
        <taxon>Tissierellia</taxon>
        <taxon>Tissierellales</taxon>
        <taxon>Peptoniphilaceae</taxon>
        <taxon>Peptoniphilus</taxon>
    </lineage>
</organism>
<dbReference type="EMBL" id="FWWR01000008">
    <property type="protein sequence ID" value="SMB78730.1"/>
    <property type="molecule type" value="Genomic_DNA"/>
</dbReference>
<keyword evidence="1" id="KW-0808">Transferase</keyword>
<dbReference type="STRING" id="573058.SAMN00017477_0092"/>
<keyword evidence="5" id="KW-1185">Reference proteome</keyword>
<dbReference type="AlphaFoldDB" id="A0A1W1UCF2"/>
<evidence type="ECO:0000256" key="1">
    <source>
        <dbReference type="ARBA" id="ARBA00022679"/>
    </source>
</evidence>
<dbReference type="RefSeq" id="WP_084229793.1">
    <property type="nucleotide sequence ID" value="NZ_FWWR01000008.1"/>
</dbReference>
<evidence type="ECO:0000259" key="3">
    <source>
        <dbReference type="Pfam" id="PF07804"/>
    </source>
</evidence>
<dbReference type="GO" id="GO:0016301">
    <property type="term" value="F:kinase activity"/>
    <property type="evidence" value="ECO:0007669"/>
    <property type="project" value="UniProtKB-KW"/>
</dbReference>
<dbReference type="CDD" id="cd17792">
    <property type="entry name" value="CtkA"/>
    <property type="match status" value="1"/>
</dbReference>
<evidence type="ECO:0000313" key="4">
    <source>
        <dbReference type="EMBL" id="SMB78730.1"/>
    </source>
</evidence>
<proteinExistence type="predicted"/>
<protein>
    <submittedName>
        <fullName evidence="4">HipA-like C-terminal domain-containing protein</fullName>
    </submittedName>
</protein>
<evidence type="ECO:0000256" key="2">
    <source>
        <dbReference type="ARBA" id="ARBA00022777"/>
    </source>
</evidence>
<dbReference type="InterPro" id="IPR012893">
    <property type="entry name" value="HipA-like_C"/>
</dbReference>
<dbReference type="OrthoDB" id="9812605at2"/>